<comment type="caution">
    <text evidence="2">The sequence shown here is derived from an EMBL/GenBank/DDBJ whole genome shotgun (WGS) entry which is preliminary data.</text>
</comment>
<protein>
    <submittedName>
        <fullName evidence="2">Uncharacterized protein</fullName>
    </submittedName>
</protein>
<name>A0ABX3A892_9GAMM</name>
<dbReference type="EMBL" id="MDTU01000001">
    <property type="protein sequence ID" value="ODN43868.1"/>
    <property type="molecule type" value="Genomic_DNA"/>
</dbReference>
<dbReference type="RefSeq" id="WP_069313664.1">
    <property type="nucleotide sequence ID" value="NZ_MDTU01000001.1"/>
</dbReference>
<feature type="region of interest" description="Disordered" evidence="1">
    <location>
        <begin position="309"/>
        <end position="336"/>
    </location>
</feature>
<evidence type="ECO:0000313" key="2">
    <source>
        <dbReference type="EMBL" id="ODN43868.1"/>
    </source>
</evidence>
<sequence length="336" mass="37831">MPLIDSEKSKIEIGAAAGMSALALGYVTWKYNKAKNETELKLINALQDKHKNLLGKWGKDFQPPVKTQDDTIKIPKYVKDTWLADIARGDDLGEYRKALKESQKRIAQYQENRYKNHWGTKAGDARHVACDYLQYLLQQCKELPPTQESLKKLDAVKEMLVAFRVGLIKGDTSNNRKGWFQGAENSLEKAKATLSEKIKNTALDSRLRLQSELDCLLAEDYLRLAVALTETEKSNEIGAIAATSIEDLAVGHIREAYSDQSYKKLHSSYKSDIETCAKNIRDKQANNEEGLPKKVITLANLPKELSGKWGKEASKKEATKKTSDSVRKTRAEFYSS</sequence>
<evidence type="ECO:0000313" key="3">
    <source>
        <dbReference type="Proteomes" id="UP000094329"/>
    </source>
</evidence>
<evidence type="ECO:0000256" key="1">
    <source>
        <dbReference type="SAM" id="MobiDB-lite"/>
    </source>
</evidence>
<proteinExistence type="predicted"/>
<accession>A0ABX3A892</accession>
<gene>
    <name evidence="2" type="ORF">BGC07_14450</name>
</gene>
<dbReference type="Proteomes" id="UP000094329">
    <property type="component" value="Unassembled WGS sequence"/>
</dbReference>
<keyword evidence="3" id="KW-1185">Reference proteome</keyword>
<organism evidence="2 3">
    <name type="scientific">Piscirickettsia litoralis</name>
    <dbReference type="NCBI Taxonomy" id="1891921"/>
    <lineage>
        <taxon>Bacteria</taxon>
        <taxon>Pseudomonadati</taxon>
        <taxon>Pseudomonadota</taxon>
        <taxon>Gammaproteobacteria</taxon>
        <taxon>Thiotrichales</taxon>
        <taxon>Piscirickettsiaceae</taxon>
        <taxon>Piscirickettsia</taxon>
    </lineage>
</organism>
<reference evidence="2 3" key="1">
    <citation type="submission" date="2016-08" db="EMBL/GenBank/DDBJ databases">
        <title>Draft genome sequence of Candidatus Piscirickettsia litoralis, from seawater.</title>
        <authorList>
            <person name="Wan X."/>
            <person name="Lee A.J."/>
            <person name="Hou S."/>
            <person name="Donachie S.P."/>
        </authorList>
    </citation>
    <scope>NUCLEOTIDE SEQUENCE [LARGE SCALE GENOMIC DNA]</scope>
    <source>
        <strain evidence="2 3">Y2</strain>
    </source>
</reference>